<dbReference type="CDD" id="cd00146">
    <property type="entry name" value="PKD"/>
    <property type="match status" value="1"/>
</dbReference>
<dbReference type="SUPFAM" id="SSF49299">
    <property type="entry name" value="PKD domain"/>
    <property type="match status" value="1"/>
</dbReference>
<evidence type="ECO:0000259" key="1">
    <source>
        <dbReference type="PROSITE" id="PS50093"/>
    </source>
</evidence>
<dbReference type="RefSeq" id="WP_255392404.1">
    <property type="nucleotide sequence ID" value="NZ_CP101510.1"/>
</dbReference>
<dbReference type="Proteomes" id="UP001057998">
    <property type="component" value="Chromosome 3"/>
</dbReference>
<dbReference type="SMART" id="SM00089">
    <property type="entry name" value="PKD"/>
    <property type="match status" value="1"/>
</dbReference>
<dbReference type="InterPro" id="IPR015919">
    <property type="entry name" value="Cadherin-like_sf"/>
</dbReference>
<dbReference type="Pfam" id="PF05345">
    <property type="entry name" value="He_PIG"/>
    <property type="match status" value="1"/>
</dbReference>
<name>A0ABY5GNV3_9GAMM</name>
<keyword evidence="3" id="KW-1185">Reference proteome</keyword>
<dbReference type="PROSITE" id="PS51257">
    <property type="entry name" value="PROKAR_LIPOPROTEIN"/>
    <property type="match status" value="1"/>
</dbReference>
<dbReference type="Gene3D" id="2.60.40.10">
    <property type="entry name" value="Immunoglobulins"/>
    <property type="match status" value="2"/>
</dbReference>
<dbReference type="Pfam" id="PF18911">
    <property type="entry name" value="PKD_4"/>
    <property type="match status" value="1"/>
</dbReference>
<dbReference type="InterPro" id="IPR000601">
    <property type="entry name" value="PKD_dom"/>
</dbReference>
<evidence type="ECO:0000313" key="3">
    <source>
        <dbReference type="Proteomes" id="UP001057998"/>
    </source>
</evidence>
<dbReference type="PROSITE" id="PS50093">
    <property type="entry name" value="PKD"/>
    <property type="match status" value="1"/>
</dbReference>
<dbReference type="InterPro" id="IPR035986">
    <property type="entry name" value="PKD_dom_sf"/>
</dbReference>
<feature type="domain" description="PKD" evidence="1">
    <location>
        <begin position="571"/>
        <end position="627"/>
    </location>
</feature>
<accession>A0ABY5GNV3</accession>
<dbReference type="EMBL" id="CP101510">
    <property type="protein sequence ID" value="UTV31039.1"/>
    <property type="molecule type" value="Genomic_DNA"/>
</dbReference>
<dbReference type="InterPro" id="IPR022409">
    <property type="entry name" value="PKD/Chitinase_dom"/>
</dbReference>
<gene>
    <name evidence="2" type="ORF">NNL38_24440</name>
</gene>
<dbReference type="InterPro" id="IPR013783">
    <property type="entry name" value="Ig-like_fold"/>
</dbReference>
<protein>
    <submittedName>
        <fullName evidence="2">PKD domain-containing protein</fullName>
    </submittedName>
</protein>
<evidence type="ECO:0000313" key="2">
    <source>
        <dbReference type="EMBL" id="UTV31039.1"/>
    </source>
</evidence>
<dbReference type="SUPFAM" id="SSF49313">
    <property type="entry name" value="Cadherin-like"/>
    <property type="match status" value="1"/>
</dbReference>
<reference evidence="2" key="1">
    <citation type="submission" date="2022-07" db="EMBL/GenBank/DDBJ databases">
        <title>Genome sequencing of Photobacterium atrarenae GJH2-4.</title>
        <authorList>
            <person name="Park S.-J."/>
        </authorList>
    </citation>
    <scope>NUCLEOTIDE SEQUENCE</scope>
    <source>
        <strain evidence="2">GJH2-4</strain>
    </source>
</reference>
<sequence>MAKGKDGEKKAIALISSLVIVACGDGATNNNPEISGSPLTTVYAGEPYVFKPSVIDTDGDPISFDVENAPDWSTFDTQTGELNGIPTDSNIGSYPDIIITADDGNGGRASLTAFTIDVAPALTTLEPYLVESMSTAFENRTLSLENYSAITPLAAHKMDAAGRASVTFNMPDRGQSVLVADENGNPIGVAYFNRDQIESKLVDISIESLADGIIITNPLLSGYSYSDRERILAKAKATAGYVPFKNFIDDVLSQTPTELVGEEVYEYAITLTLEAIDALGGGSKLVLKAMQGRKTPSGIIGDDRGPYLADVAGDDIVVVNPTMVFYGIELEGKNTQLIAGRERLFALFDKAANVPVTENIRLGNGNFEISFTKNALTTSGGRYSAAANTFKIASMFGEWFGLPGVRNSTIEATLERDVSLVDIVEMWGEDFALGLLSPASLYEDFANKLLKEKGNEWAGKMTQALYKKPGHVKESIAFFKSAKALVKAAANAVKIYDAGTKYLPFAHDFVFSPIQRQWCITQDDGVLLPSTKCTYAPPIASFSILLSSDVLVGERVAFDASSSWDVVYDSSELEYQWDLDGDGRIDSGWSFTDSVKHTYDQPGSYSSLLYVRNPDGLIDSKEKIVKVVLEDNPYYQEVRSPHTNRIWLDRNLGASRVCQSAIDSACFGYFFQWGRRADGHEMPDSRITRYSFRTLKATNSRFYIASIDTGRNDWLIGDEDGDARIAFWSKTSGDNICPTGFRVPTKDELEAELVDVPKFSSNDAMFRHFLKLPYAGWRQPDTGELSGRGGVGEIWLNSKYGEGSGKFLRYEKAGFTGVGSGDESFGLNVRCIKD</sequence>
<proteinExistence type="predicted"/>
<organism evidence="2 3">
    <name type="scientific">Photobacterium atrarenae</name>
    <dbReference type="NCBI Taxonomy" id="865757"/>
    <lineage>
        <taxon>Bacteria</taxon>
        <taxon>Pseudomonadati</taxon>
        <taxon>Pseudomonadota</taxon>
        <taxon>Gammaproteobacteria</taxon>
        <taxon>Vibrionales</taxon>
        <taxon>Vibrionaceae</taxon>
        <taxon>Photobacterium</taxon>
    </lineage>
</organism>